<evidence type="ECO:0000313" key="3">
    <source>
        <dbReference type="EMBL" id="CAL1144335.1"/>
    </source>
</evidence>
<gene>
    <name evidence="2" type="ORF">C1SCF055_LOCUS17908</name>
</gene>
<dbReference type="EMBL" id="CAMXCT010001535">
    <property type="protein sequence ID" value="CAI3990960.1"/>
    <property type="molecule type" value="Genomic_DNA"/>
</dbReference>
<feature type="region of interest" description="Disordered" evidence="1">
    <location>
        <begin position="41"/>
        <end position="61"/>
    </location>
</feature>
<evidence type="ECO:0000313" key="4">
    <source>
        <dbReference type="Proteomes" id="UP001152797"/>
    </source>
</evidence>
<dbReference type="EMBL" id="CAMXCT030001535">
    <property type="protein sequence ID" value="CAL4778272.1"/>
    <property type="molecule type" value="Genomic_DNA"/>
</dbReference>
<organism evidence="2">
    <name type="scientific">Cladocopium goreaui</name>
    <dbReference type="NCBI Taxonomy" id="2562237"/>
    <lineage>
        <taxon>Eukaryota</taxon>
        <taxon>Sar</taxon>
        <taxon>Alveolata</taxon>
        <taxon>Dinophyceae</taxon>
        <taxon>Suessiales</taxon>
        <taxon>Symbiodiniaceae</taxon>
        <taxon>Cladocopium</taxon>
    </lineage>
</organism>
<proteinExistence type="predicted"/>
<dbReference type="AlphaFoldDB" id="A0A9P1CG41"/>
<sequence length="161" mass="17568">EGKFYQPEILAIFRKLLEGLAGSAPRHEPHGRHDLDARAEAGASPLAEQSSQSSSDGSAPVAEPEIQIFAPVDLRSLGSEWKILMMADAFDAVEGHYAAAAPRWLAALWLWWLRCGFGGAVGDVEVYNFQLLAMTGGRRMAREPHLATLRFTHTEEAAVVV</sequence>
<keyword evidence="4" id="KW-1185">Reference proteome</keyword>
<reference evidence="3" key="2">
    <citation type="submission" date="2024-04" db="EMBL/GenBank/DDBJ databases">
        <authorList>
            <person name="Chen Y."/>
            <person name="Shah S."/>
            <person name="Dougan E. K."/>
            <person name="Thang M."/>
            <person name="Chan C."/>
        </authorList>
    </citation>
    <scope>NUCLEOTIDE SEQUENCE [LARGE SCALE GENOMIC DNA]</scope>
</reference>
<protein>
    <submittedName>
        <fullName evidence="2">Uncharacterized protein</fullName>
    </submittedName>
</protein>
<dbReference type="Proteomes" id="UP001152797">
    <property type="component" value="Unassembled WGS sequence"/>
</dbReference>
<accession>A0A9P1CG41</accession>
<evidence type="ECO:0000256" key="1">
    <source>
        <dbReference type="SAM" id="MobiDB-lite"/>
    </source>
</evidence>
<dbReference type="EMBL" id="CAMXCT020001535">
    <property type="protein sequence ID" value="CAL1144335.1"/>
    <property type="molecule type" value="Genomic_DNA"/>
</dbReference>
<name>A0A9P1CG41_9DINO</name>
<evidence type="ECO:0000313" key="2">
    <source>
        <dbReference type="EMBL" id="CAI3990960.1"/>
    </source>
</evidence>
<feature type="non-terminal residue" evidence="2">
    <location>
        <position position="161"/>
    </location>
</feature>
<comment type="caution">
    <text evidence="2">The sequence shown here is derived from an EMBL/GenBank/DDBJ whole genome shotgun (WGS) entry which is preliminary data.</text>
</comment>
<reference evidence="2" key="1">
    <citation type="submission" date="2022-10" db="EMBL/GenBank/DDBJ databases">
        <authorList>
            <person name="Chen Y."/>
            <person name="Dougan E. K."/>
            <person name="Chan C."/>
            <person name="Rhodes N."/>
            <person name="Thang M."/>
        </authorList>
    </citation>
    <scope>NUCLEOTIDE SEQUENCE</scope>
</reference>